<comment type="subcellular location">
    <subcellularLocation>
        <location evidence="1">Membrane</location>
        <topology evidence="1">Multi-pass membrane protein</topology>
    </subcellularLocation>
</comment>
<keyword evidence="12" id="KW-0594">Phospholipid biosynthesis</keyword>
<dbReference type="InterPro" id="IPR050324">
    <property type="entry name" value="CDP-alcohol_PTase-I"/>
</dbReference>
<evidence type="ECO:0000256" key="13">
    <source>
        <dbReference type="ARBA" id="ARBA00023264"/>
    </source>
</evidence>
<feature type="transmembrane region" description="Helical" evidence="17">
    <location>
        <begin position="147"/>
        <end position="171"/>
    </location>
</feature>
<dbReference type="PIRSF" id="PIRSF000847">
    <property type="entry name" value="Phos_ph_gly_syn"/>
    <property type="match status" value="1"/>
</dbReference>
<comment type="similarity">
    <text evidence="3 16">Belongs to the CDP-alcohol phosphatidyltransferase class-I family.</text>
</comment>
<evidence type="ECO:0000256" key="10">
    <source>
        <dbReference type="ARBA" id="ARBA00023098"/>
    </source>
</evidence>
<dbReference type="GO" id="GO:0046474">
    <property type="term" value="P:glycerophospholipid biosynthetic process"/>
    <property type="evidence" value="ECO:0007669"/>
    <property type="project" value="TreeGrafter"/>
</dbReference>
<reference evidence="19" key="1">
    <citation type="journal article" date="2018" name="Front. Microbiol.">
        <title>Genome-Based Analysis Reveals the Taxonomy and Diversity of the Family Idiomarinaceae.</title>
        <authorList>
            <person name="Liu Y."/>
            <person name="Lai Q."/>
            <person name="Shao Z."/>
        </authorList>
    </citation>
    <scope>NUCLEOTIDE SEQUENCE [LARGE SCALE GENOMIC DNA]</scope>
    <source>
        <strain evidence="19">GBPy7</strain>
    </source>
</reference>
<dbReference type="NCBIfam" id="TIGR00560">
    <property type="entry name" value="pgsA"/>
    <property type="match status" value="1"/>
</dbReference>
<evidence type="ECO:0000256" key="3">
    <source>
        <dbReference type="ARBA" id="ARBA00010441"/>
    </source>
</evidence>
<comment type="catalytic activity">
    <reaction evidence="14">
        <text>a CDP-1,2-diacyl-sn-glycerol + sn-glycerol 3-phosphate = a 1,2-diacyl-sn-glycero-3-phospho-(1'-sn-glycero-3'-phosphate) + CMP + H(+)</text>
        <dbReference type="Rhea" id="RHEA:12593"/>
        <dbReference type="ChEBI" id="CHEBI:15378"/>
        <dbReference type="ChEBI" id="CHEBI:57597"/>
        <dbReference type="ChEBI" id="CHEBI:58332"/>
        <dbReference type="ChEBI" id="CHEBI:60110"/>
        <dbReference type="ChEBI" id="CHEBI:60377"/>
        <dbReference type="EC" id="2.7.8.5"/>
    </reaction>
</comment>
<dbReference type="PANTHER" id="PTHR14269">
    <property type="entry name" value="CDP-DIACYLGLYCEROL--GLYCEROL-3-PHOSPHATE 3-PHOSPHATIDYLTRANSFERASE-RELATED"/>
    <property type="match status" value="1"/>
</dbReference>
<evidence type="ECO:0000313" key="19">
    <source>
        <dbReference type="Proteomes" id="UP000288395"/>
    </source>
</evidence>
<dbReference type="InterPro" id="IPR004570">
    <property type="entry name" value="Phosphatidylglycerol_P_synth"/>
</dbReference>
<dbReference type="GO" id="GO:0008444">
    <property type="term" value="F:CDP-diacylglycerol-glycerol-3-phosphate 3-phosphatidyltransferase activity"/>
    <property type="evidence" value="ECO:0007669"/>
    <property type="project" value="UniProtKB-UniRule"/>
</dbReference>
<evidence type="ECO:0000313" key="18">
    <source>
        <dbReference type="EMBL" id="RUO22430.1"/>
    </source>
</evidence>
<keyword evidence="8 17" id="KW-0812">Transmembrane</keyword>
<comment type="pathway">
    <text evidence="2">Phospholipid metabolism; phosphatidylglycerol biosynthesis; phosphatidylglycerol from CDP-diacylglycerol: step 1/2.</text>
</comment>
<evidence type="ECO:0000256" key="8">
    <source>
        <dbReference type="ARBA" id="ARBA00022692"/>
    </source>
</evidence>
<dbReference type="InterPro" id="IPR048254">
    <property type="entry name" value="CDP_ALCOHOL_P_TRANSF_CS"/>
</dbReference>
<evidence type="ECO:0000256" key="2">
    <source>
        <dbReference type="ARBA" id="ARBA00005042"/>
    </source>
</evidence>
<dbReference type="OrthoDB" id="9796672at2"/>
<keyword evidence="6" id="KW-0444">Lipid biosynthesis</keyword>
<evidence type="ECO:0000256" key="6">
    <source>
        <dbReference type="ARBA" id="ARBA00022516"/>
    </source>
</evidence>
<sequence>MWSIPNIITSFRIVLIPVFLAVFYLPIENAHFYAALIFVLAAITDGIDGYVARKLEQQTKFGAFLDPVADKIMVAAALIVVVEYHQTLWITIPALLIISRELIISALREWMAEIGKRDSVAVSTIGKVKTTAQMIALTGLLWSANTFIYVIGAMAIYVAAILTVWSMYIYLTAAWADLTKDS</sequence>
<keyword evidence="19" id="KW-1185">Reference proteome</keyword>
<gene>
    <name evidence="18" type="primary">pgsA</name>
    <name evidence="18" type="ORF">CWE08_04430</name>
</gene>
<dbReference type="PANTHER" id="PTHR14269:SF62">
    <property type="entry name" value="CDP-DIACYLGLYCEROL--GLYCEROL-3-PHOSPHATE 3-PHOSPHATIDYLTRANSFERASE 1, CHLOROPLASTIC"/>
    <property type="match status" value="1"/>
</dbReference>
<dbReference type="PROSITE" id="PS00379">
    <property type="entry name" value="CDP_ALCOHOL_P_TRANSF"/>
    <property type="match status" value="1"/>
</dbReference>
<feature type="transmembrane region" description="Helical" evidence="17">
    <location>
        <begin position="32"/>
        <end position="51"/>
    </location>
</feature>
<dbReference type="EMBL" id="PIPJ01000002">
    <property type="protein sequence ID" value="RUO22430.1"/>
    <property type="molecule type" value="Genomic_DNA"/>
</dbReference>
<dbReference type="Pfam" id="PF01066">
    <property type="entry name" value="CDP-OH_P_transf"/>
    <property type="match status" value="1"/>
</dbReference>
<dbReference type="InterPro" id="IPR043130">
    <property type="entry name" value="CDP-OH_PTrfase_TM_dom"/>
</dbReference>
<evidence type="ECO:0000256" key="17">
    <source>
        <dbReference type="SAM" id="Phobius"/>
    </source>
</evidence>
<dbReference type="EC" id="2.7.8.5" evidence="4 15"/>
<dbReference type="RefSeq" id="WP_126765979.1">
    <property type="nucleotide sequence ID" value="NZ_PIPJ01000002.1"/>
</dbReference>
<evidence type="ECO:0000256" key="14">
    <source>
        <dbReference type="ARBA" id="ARBA00048586"/>
    </source>
</evidence>
<keyword evidence="11 17" id="KW-0472">Membrane</keyword>
<keyword evidence="7 16" id="KW-0808">Transferase</keyword>
<dbReference type="AlphaFoldDB" id="A0A432W083"/>
<dbReference type="Proteomes" id="UP000288395">
    <property type="component" value="Unassembled WGS sequence"/>
</dbReference>
<name>A0A432W083_9GAMM</name>
<evidence type="ECO:0000256" key="4">
    <source>
        <dbReference type="ARBA" id="ARBA00013170"/>
    </source>
</evidence>
<comment type="caution">
    <text evidence="18">The sequence shown here is derived from an EMBL/GenBank/DDBJ whole genome shotgun (WGS) entry which is preliminary data.</text>
</comment>
<keyword evidence="9 17" id="KW-1133">Transmembrane helix</keyword>
<keyword evidence="13" id="KW-1208">Phospholipid metabolism</keyword>
<dbReference type="InterPro" id="IPR000462">
    <property type="entry name" value="CDP-OH_P_trans"/>
</dbReference>
<evidence type="ECO:0000256" key="11">
    <source>
        <dbReference type="ARBA" id="ARBA00023136"/>
    </source>
</evidence>
<evidence type="ECO:0000256" key="7">
    <source>
        <dbReference type="ARBA" id="ARBA00022679"/>
    </source>
</evidence>
<feature type="transmembrane region" description="Helical" evidence="17">
    <location>
        <begin position="7"/>
        <end position="26"/>
    </location>
</feature>
<dbReference type="GO" id="GO:0005886">
    <property type="term" value="C:plasma membrane"/>
    <property type="evidence" value="ECO:0007669"/>
    <property type="project" value="TreeGrafter"/>
</dbReference>
<proteinExistence type="inferred from homology"/>
<evidence type="ECO:0000256" key="12">
    <source>
        <dbReference type="ARBA" id="ARBA00023209"/>
    </source>
</evidence>
<evidence type="ECO:0000256" key="9">
    <source>
        <dbReference type="ARBA" id="ARBA00022989"/>
    </source>
</evidence>
<evidence type="ECO:0000256" key="5">
    <source>
        <dbReference type="ARBA" id="ARBA00014944"/>
    </source>
</evidence>
<dbReference type="Gene3D" id="1.20.120.1760">
    <property type="match status" value="1"/>
</dbReference>
<organism evidence="18 19">
    <name type="scientific">Aliidiomarina iranensis</name>
    <dbReference type="NCBI Taxonomy" id="1434071"/>
    <lineage>
        <taxon>Bacteria</taxon>
        <taxon>Pseudomonadati</taxon>
        <taxon>Pseudomonadota</taxon>
        <taxon>Gammaproteobacteria</taxon>
        <taxon>Alteromonadales</taxon>
        <taxon>Idiomarinaceae</taxon>
        <taxon>Aliidiomarina</taxon>
    </lineage>
</organism>
<protein>
    <recommendedName>
        <fullName evidence="5 15">CDP-diacylglycerol--glycerol-3-phosphate 3-phosphatidyltransferase</fullName>
        <ecNumber evidence="4 15">2.7.8.5</ecNumber>
    </recommendedName>
</protein>
<accession>A0A432W083</accession>
<evidence type="ECO:0000256" key="15">
    <source>
        <dbReference type="NCBIfam" id="TIGR00560"/>
    </source>
</evidence>
<evidence type="ECO:0000256" key="16">
    <source>
        <dbReference type="RuleBase" id="RU003750"/>
    </source>
</evidence>
<evidence type="ECO:0000256" key="1">
    <source>
        <dbReference type="ARBA" id="ARBA00004141"/>
    </source>
</evidence>
<keyword evidence="10" id="KW-0443">Lipid metabolism</keyword>